<proteinExistence type="predicted"/>
<evidence type="ECO:0000256" key="4">
    <source>
        <dbReference type="ARBA" id="ARBA00023002"/>
    </source>
</evidence>
<dbReference type="InterPro" id="IPR036291">
    <property type="entry name" value="NAD(P)-bd_dom_sf"/>
</dbReference>
<dbReference type="InterPro" id="IPR012301">
    <property type="entry name" value="Malic_N_dom"/>
</dbReference>
<comment type="cofactor">
    <cofactor evidence="2">
        <name>Mg(2+)</name>
        <dbReference type="ChEBI" id="CHEBI:18420"/>
    </cofactor>
</comment>
<dbReference type="FunFam" id="3.40.50.10380:FF:000003">
    <property type="entry name" value="NADP-dependent malic enzyme"/>
    <property type="match status" value="1"/>
</dbReference>
<sequence>MFVDLAANDPRTRDDIAVLGEFVGNDDDIEWVVSPFAPDLVDPFATVSSLRRDDQIVELWLGRDSCRLLESTNLELAVLCSGEWLEFGLEPLRSFVERSNTSFDVSCLRCEVVTCQSYSHVPEFERPFEQPAMAIVDGVERPTKRDVHTPPHCRGAYKTVAFEDSLIIAIAPSHHLDIRQLTKLTFALFLVVPRSVPGMGLDEDSLEYHRTDPPGKIEISTTKPTNTQRDLSLAYSPGVAAPCLEIDEDEADAYTYTAKGNLVGVVSNGSAVLGLGDIGAQASKPVMEGKGVLFKRFADIDVFDIELDEADPEKIVEAVTMMEPTFGGVNLEDIKAPECFTVEERLREELDIPVFHDDQHGTAIISGAALLNAADVAGKDLGDLEVTFSGAGASAIATARFYVSLGIQKENITMCDSSGIITEKRANAGDINEYKQQFARDIPGGSLADAMAGADVFVGLSAGGIVSQEMVASMADNPIIFAMANPDPEIGYKEAKAARDDDVIMATGRSDYPNQVNNVLGFPFIFRGALDVRATEINEEMKVACAEALADLARQDVPDAVVKAYGDEPLQYGPNYIIPKPVDPRVLFRVAPSIAEAAMESGAARTEIDLEAYEEELEARLGKSREMMRVVLNKAKSDPKTVALAEGENEKMIRAAYQIQEQGVALPILIGDESEIRQTSANLGLDFDPQVADPSVGDYESYADRLHELRARKGVTRTEAGELIERDSNYFGSVMVEQGDADALLTGLSHHYPSALRPPLQVIGTAEDVDYAAGVYMLTFKNRVFFVADATVNQDPDEEVLAEVTRQTGKLARRFNVEPRAALLSYSNFGSVDNEGTRKPRKAATMLQDDPEIDFPVDGEMQADTAVVEDILEGTYGFSELEEPANVLVFPNLESGNIGYKLLQRLGGADAIGPMLVGMDEPVHVLQRGDEVKDIVNLAGVAVVDAQKE</sequence>
<evidence type="ECO:0000256" key="2">
    <source>
        <dbReference type="ARBA" id="ARBA00001946"/>
    </source>
</evidence>
<gene>
    <name evidence="7" type="ORF">SAMN05421752_101226</name>
</gene>
<dbReference type="AlphaFoldDB" id="A0A1N7CAQ4"/>
<dbReference type="Gene3D" id="3.40.50.720">
    <property type="entry name" value="NAD(P)-binding Rossmann-like Domain"/>
    <property type="match status" value="1"/>
</dbReference>
<dbReference type="InterPro" id="IPR042113">
    <property type="entry name" value="P_AcTrfase_dom1"/>
</dbReference>
<dbReference type="GO" id="GO:0016616">
    <property type="term" value="F:oxidoreductase activity, acting on the CH-OH group of donors, NAD or NADP as acceptor"/>
    <property type="evidence" value="ECO:0007669"/>
    <property type="project" value="InterPro"/>
</dbReference>
<evidence type="ECO:0000259" key="5">
    <source>
        <dbReference type="SMART" id="SM00919"/>
    </source>
</evidence>
<accession>A0A1N7CAQ4</accession>
<feature type="domain" description="Malic enzyme NAD-binding" evidence="5">
    <location>
        <begin position="359"/>
        <end position="599"/>
    </location>
</feature>
<name>A0A1N7CAQ4_9EURY</name>
<protein>
    <submittedName>
        <fullName evidence="7">Allosteric NADP-dependent malic enzyme</fullName>
    </submittedName>
</protein>
<dbReference type="Proteomes" id="UP000185936">
    <property type="component" value="Unassembled WGS sequence"/>
</dbReference>
<dbReference type="Pfam" id="PF01515">
    <property type="entry name" value="PTA_PTB"/>
    <property type="match status" value="1"/>
</dbReference>
<dbReference type="InterPro" id="IPR012302">
    <property type="entry name" value="Malic_NAD-bd"/>
</dbReference>
<evidence type="ECO:0000313" key="8">
    <source>
        <dbReference type="Proteomes" id="UP000185936"/>
    </source>
</evidence>
<dbReference type="SMART" id="SM00919">
    <property type="entry name" value="Malic_M"/>
    <property type="match status" value="1"/>
</dbReference>
<feature type="domain" description="Malic enzyme N-terminal" evidence="6">
    <location>
        <begin position="214"/>
        <end position="347"/>
    </location>
</feature>
<dbReference type="GO" id="GO:0046872">
    <property type="term" value="F:metal ion binding"/>
    <property type="evidence" value="ECO:0007669"/>
    <property type="project" value="UniProtKB-KW"/>
</dbReference>
<dbReference type="SUPFAM" id="SSF51735">
    <property type="entry name" value="NAD(P)-binding Rossmann-fold domains"/>
    <property type="match status" value="1"/>
</dbReference>
<dbReference type="SMART" id="SM01274">
    <property type="entry name" value="malic"/>
    <property type="match status" value="1"/>
</dbReference>
<keyword evidence="3" id="KW-0479">Metal-binding</keyword>
<dbReference type="Pfam" id="PF00390">
    <property type="entry name" value="malic"/>
    <property type="match status" value="1"/>
</dbReference>
<dbReference type="PANTHER" id="PTHR43237">
    <property type="entry name" value="NADP-DEPENDENT MALIC ENZYME"/>
    <property type="match status" value="1"/>
</dbReference>
<dbReference type="GO" id="GO:0004470">
    <property type="term" value="F:malic enzyme activity"/>
    <property type="evidence" value="ECO:0007669"/>
    <property type="project" value="InterPro"/>
</dbReference>
<dbReference type="InterPro" id="IPR042112">
    <property type="entry name" value="P_AcTrfase_dom2"/>
</dbReference>
<dbReference type="InterPro" id="IPR051674">
    <property type="entry name" value="Malate_Decarboxylase"/>
</dbReference>
<dbReference type="Gene3D" id="3.40.50.10750">
    <property type="entry name" value="Isocitrate/Isopropylmalate dehydrogenase-like"/>
    <property type="match status" value="1"/>
</dbReference>
<dbReference type="Gene3D" id="3.40.50.10380">
    <property type="entry name" value="Malic enzyme, N-terminal domain"/>
    <property type="match status" value="1"/>
</dbReference>
<dbReference type="InterPro" id="IPR046346">
    <property type="entry name" value="Aminoacid_DH-like_N_sf"/>
</dbReference>
<evidence type="ECO:0000256" key="3">
    <source>
        <dbReference type="ARBA" id="ARBA00022723"/>
    </source>
</evidence>
<dbReference type="GO" id="GO:0051287">
    <property type="term" value="F:NAD binding"/>
    <property type="evidence" value="ECO:0007669"/>
    <property type="project" value="InterPro"/>
</dbReference>
<evidence type="ECO:0000256" key="1">
    <source>
        <dbReference type="ARBA" id="ARBA00001936"/>
    </source>
</evidence>
<dbReference type="SUPFAM" id="SSF53223">
    <property type="entry name" value="Aminoacid dehydrogenase-like, N-terminal domain"/>
    <property type="match status" value="1"/>
</dbReference>
<dbReference type="PANTHER" id="PTHR43237:SF4">
    <property type="entry name" value="NADP-DEPENDENT MALIC ENZYME"/>
    <property type="match status" value="1"/>
</dbReference>
<dbReference type="Pfam" id="PF03949">
    <property type="entry name" value="Malic_M"/>
    <property type="match status" value="1"/>
</dbReference>
<dbReference type="InterPro" id="IPR045213">
    <property type="entry name" value="Malic_NAD-bd_bact_type"/>
</dbReference>
<dbReference type="CDD" id="cd05311">
    <property type="entry name" value="NAD_bind_2_malic_enz"/>
    <property type="match status" value="1"/>
</dbReference>
<reference evidence="8" key="1">
    <citation type="submission" date="2017-01" db="EMBL/GenBank/DDBJ databases">
        <authorList>
            <person name="Varghese N."/>
            <person name="Submissions S."/>
        </authorList>
    </citation>
    <scope>NUCLEOTIDE SEQUENCE [LARGE SCALE GENOMIC DNA]</scope>
    <source>
        <strain evidence="8">type strain: HArc-</strain>
    </source>
</reference>
<dbReference type="InterPro" id="IPR037062">
    <property type="entry name" value="Malic_N_dom_sf"/>
</dbReference>
<dbReference type="GO" id="GO:0016746">
    <property type="term" value="F:acyltransferase activity"/>
    <property type="evidence" value="ECO:0007669"/>
    <property type="project" value="InterPro"/>
</dbReference>
<dbReference type="SUPFAM" id="SSF53659">
    <property type="entry name" value="Isocitrate/Isopropylmalate dehydrogenase-like"/>
    <property type="match status" value="1"/>
</dbReference>
<dbReference type="InterPro" id="IPR002505">
    <property type="entry name" value="PTA_PTB"/>
</dbReference>
<evidence type="ECO:0000259" key="6">
    <source>
        <dbReference type="SMART" id="SM01274"/>
    </source>
</evidence>
<comment type="cofactor">
    <cofactor evidence="1">
        <name>Mn(2+)</name>
        <dbReference type="ChEBI" id="CHEBI:29035"/>
    </cofactor>
</comment>
<keyword evidence="4" id="KW-0560">Oxidoreductase</keyword>
<dbReference type="Gene3D" id="3.40.50.10950">
    <property type="match status" value="1"/>
</dbReference>
<keyword evidence="8" id="KW-1185">Reference proteome</keyword>
<dbReference type="STRING" id="308853.SAMN05421752_101226"/>
<organism evidence="7 8">
    <name type="scientific">Natronorubrum thiooxidans</name>
    <dbReference type="NCBI Taxonomy" id="308853"/>
    <lineage>
        <taxon>Archaea</taxon>
        <taxon>Methanobacteriati</taxon>
        <taxon>Methanobacteriota</taxon>
        <taxon>Stenosarchaea group</taxon>
        <taxon>Halobacteria</taxon>
        <taxon>Halobacteriales</taxon>
        <taxon>Natrialbaceae</taxon>
        <taxon>Natronorubrum</taxon>
    </lineage>
</organism>
<dbReference type="EMBL" id="FTNR01000001">
    <property type="protein sequence ID" value="SIR60652.1"/>
    <property type="molecule type" value="Genomic_DNA"/>
</dbReference>
<dbReference type="FunFam" id="3.40.50.720:FF:000095">
    <property type="entry name" value="NADP-dependent malic enzyme"/>
    <property type="match status" value="1"/>
</dbReference>
<evidence type="ECO:0000313" key="7">
    <source>
        <dbReference type="EMBL" id="SIR60652.1"/>
    </source>
</evidence>